<dbReference type="PANTHER" id="PTHR30250">
    <property type="entry name" value="PST FAMILY PREDICTED COLANIC ACID TRANSPORTER"/>
    <property type="match status" value="1"/>
</dbReference>
<feature type="transmembrane region" description="Helical" evidence="6">
    <location>
        <begin position="120"/>
        <end position="140"/>
    </location>
</feature>
<comment type="caution">
    <text evidence="7">The sequence shown here is derived from an EMBL/GenBank/DDBJ whole genome shotgun (WGS) entry which is preliminary data.</text>
</comment>
<evidence type="ECO:0008006" key="9">
    <source>
        <dbReference type="Google" id="ProtNLM"/>
    </source>
</evidence>
<keyword evidence="4 6" id="KW-1133">Transmembrane helix</keyword>
<feature type="transmembrane region" description="Helical" evidence="6">
    <location>
        <begin position="335"/>
        <end position="358"/>
    </location>
</feature>
<evidence type="ECO:0000256" key="3">
    <source>
        <dbReference type="ARBA" id="ARBA00022692"/>
    </source>
</evidence>
<feature type="transmembrane region" description="Helical" evidence="6">
    <location>
        <begin position="152"/>
        <end position="173"/>
    </location>
</feature>
<feature type="transmembrane region" description="Helical" evidence="6">
    <location>
        <begin position="367"/>
        <end position="387"/>
    </location>
</feature>
<feature type="transmembrane region" description="Helical" evidence="6">
    <location>
        <begin position="420"/>
        <end position="441"/>
    </location>
</feature>
<accession>A0A3C1KP39</accession>
<dbReference type="EMBL" id="DMND01000149">
    <property type="protein sequence ID" value="HAN28233.1"/>
    <property type="molecule type" value="Genomic_DNA"/>
</dbReference>
<proteinExistence type="predicted"/>
<evidence type="ECO:0000313" key="8">
    <source>
        <dbReference type="Proteomes" id="UP000259273"/>
    </source>
</evidence>
<dbReference type="InterPro" id="IPR050833">
    <property type="entry name" value="Poly_Biosynth_Transport"/>
</dbReference>
<feature type="transmembrane region" description="Helical" evidence="6">
    <location>
        <begin position="219"/>
        <end position="237"/>
    </location>
</feature>
<gene>
    <name evidence="7" type="ORF">DCP75_11040</name>
</gene>
<keyword evidence="2" id="KW-1003">Cell membrane</keyword>
<evidence type="ECO:0000256" key="2">
    <source>
        <dbReference type="ARBA" id="ARBA00022475"/>
    </source>
</evidence>
<evidence type="ECO:0000256" key="6">
    <source>
        <dbReference type="SAM" id="Phobius"/>
    </source>
</evidence>
<dbReference type="GO" id="GO:0005886">
    <property type="term" value="C:plasma membrane"/>
    <property type="evidence" value="ECO:0007669"/>
    <property type="project" value="UniProtKB-SubCell"/>
</dbReference>
<feature type="transmembrane region" description="Helical" evidence="6">
    <location>
        <begin position="447"/>
        <end position="466"/>
    </location>
</feature>
<comment type="subcellular location">
    <subcellularLocation>
        <location evidence="1">Cell membrane</location>
        <topology evidence="1">Multi-pass membrane protein</topology>
    </subcellularLocation>
</comment>
<name>A0A3C1KP39_9GAMM</name>
<feature type="transmembrane region" description="Helical" evidence="6">
    <location>
        <begin position="95"/>
        <end position="114"/>
    </location>
</feature>
<keyword evidence="3 6" id="KW-0812">Transmembrane</keyword>
<sequence>MPSPPSLSQHARRALHNTSFQGLTQVWYLALRAVYVIVFARLIGVEAYGQYNYAQIWYLVALSVAGWGMHEWLLTRWQAVAPEQQEALACTGLTLRLLLGTAGTLLVLLCAAWLESDPGLRWLIMIYAQGVVLRSVVAWVQALFTSRERSELIVYTSMPISLLEVVLALSLAWAGYSLLVIAVAQTLCWWLGLAAAGWVYRKHLGTLRLSWQPGLAREFLAGGALLALASALLAWMGPGLLVAVRHYMGDGRQLGEAALVIQVLLMLGQALRMVTNATLPFLTRAGDDITRRQQQFARNAWFVALYLGGAGYLLGTLVLPTLISQLLGESFQRAGILLAQFSWILIPLGLVQTLRLLLIGRGLYRQFLFALLLGASALALAVAVLVSGGALSLPALFASLGLAYAVCVIVILMQLRGAGIMLSAPTLITGPLALGAVITAHQLAQPMLSPAIATLSGIALLGLAALNQWWRKGESA</sequence>
<dbReference type="Pfam" id="PF01943">
    <property type="entry name" value="Polysacc_synt"/>
    <property type="match status" value="1"/>
</dbReference>
<feature type="transmembrane region" description="Helical" evidence="6">
    <location>
        <begin position="393"/>
        <end position="413"/>
    </location>
</feature>
<evidence type="ECO:0000256" key="1">
    <source>
        <dbReference type="ARBA" id="ARBA00004651"/>
    </source>
</evidence>
<reference evidence="7 8" key="1">
    <citation type="journal article" date="2018" name="Nat. Biotechnol.">
        <title>A standardized bacterial taxonomy based on genome phylogeny substantially revises the tree of life.</title>
        <authorList>
            <person name="Parks D.H."/>
            <person name="Chuvochina M."/>
            <person name="Waite D.W."/>
            <person name="Rinke C."/>
            <person name="Skarshewski A."/>
            <person name="Chaumeil P.A."/>
            <person name="Hugenholtz P."/>
        </authorList>
    </citation>
    <scope>NUCLEOTIDE SEQUENCE [LARGE SCALE GENOMIC DNA]</scope>
    <source>
        <strain evidence="7">UBA9158</strain>
    </source>
</reference>
<keyword evidence="5 6" id="KW-0472">Membrane</keyword>
<feature type="transmembrane region" description="Helical" evidence="6">
    <location>
        <begin position="26"/>
        <end position="44"/>
    </location>
</feature>
<organism evidence="7 8">
    <name type="scientific">Haliea salexigens</name>
    <dbReference type="NCBI Taxonomy" id="287487"/>
    <lineage>
        <taxon>Bacteria</taxon>
        <taxon>Pseudomonadati</taxon>
        <taxon>Pseudomonadota</taxon>
        <taxon>Gammaproteobacteria</taxon>
        <taxon>Cellvibrionales</taxon>
        <taxon>Halieaceae</taxon>
        <taxon>Haliea</taxon>
    </lineage>
</organism>
<evidence type="ECO:0000313" key="7">
    <source>
        <dbReference type="EMBL" id="HAN28233.1"/>
    </source>
</evidence>
<feature type="transmembrane region" description="Helical" evidence="6">
    <location>
        <begin position="300"/>
        <end position="323"/>
    </location>
</feature>
<dbReference type="Proteomes" id="UP000259273">
    <property type="component" value="Unassembled WGS sequence"/>
</dbReference>
<evidence type="ECO:0000256" key="4">
    <source>
        <dbReference type="ARBA" id="ARBA00022989"/>
    </source>
</evidence>
<dbReference type="PANTHER" id="PTHR30250:SF11">
    <property type="entry name" value="O-ANTIGEN TRANSPORTER-RELATED"/>
    <property type="match status" value="1"/>
</dbReference>
<feature type="transmembrane region" description="Helical" evidence="6">
    <location>
        <begin position="257"/>
        <end position="279"/>
    </location>
</feature>
<dbReference type="InterPro" id="IPR002797">
    <property type="entry name" value="Polysacc_synth"/>
</dbReference>
<feature type="transmembrane region" description="Helical" evidence="6">
    <location>
        <begin position="179"/>
        <end position="199"/>
    </location>
</feature>
<evidence type="ECO:0000256" key="5">
    <source>
        <dbReference type="ARBA" id="ARBA00023136"/>
    </source>
</evidence>
<protein>
    <recommendedName>
        <fullName evidence="9">Polysaccharide biosynthesis protein</fullName>
    </recommendedName>
</protein>
<dbReference type="AlphaFoldDB" id="A0A3C1KP39"/>